<dbReference type="AlphaFoldDB" id="A0A086CFU9"/>
<dbReference type="GO" id="GO:0005829">
    <property type="term" value="C:cytosol"/>
    <property type="evidence" value="ECO:0007669"/>
    <property type="project" value="TreeGrafter"/>
</dbReference>
<comment type="catalytic activity">
    <reaction evidence="8">
        <text>ATP + H2O = ADP + phosphate + H(+)</text>
        <dbReference type="Rhea" id="RHEA:13065"/>
        <dbReference type="ChEBI" id="CHEBI:15377"/>
        <dbReference type="ChEBI" id="CHEBI:15378"/>
        <dbReference type="ChEBI" id="CHEBI:30616"/>
        <dbReference type="ChEBI" id="CHEBI:43474"/>
        <dbReference type="ChEBI" id="CHEBI:456216"/>
        <dbReference type="EC" id="5.6.2.4"/>
    </reaction>
</comment>
<evidence type="ECO:0000256" key="6">
    <source>
        <dbReference type="ARBA" id="ARBA00034617"/>
    </source>
</evidence>
<dbReference type="InterPro" id="IPR014016">
    <property type="entry name" value="UvrD-like_ATP-bd"/>
</dbReference>
<dbReference type="PROSITE" id="PS51217">
    <property type="entry name" value="UVRD_HELICASE_CTER"/>
    <property type="match status" value="1"/>
</dbReference>
<dbReference type="EC" id="5.6.2.4" evidence="7"/>
<reference evidence="12 13" key="1">
    <citation type="submission" date="2014-08" db="EMBL/GenBank/DDBJ databases">
        <title>Comparative genomics reveals surprising divergence of two closely related strains of uncultivated UCYN-A cyanobacteria.</title>
        <authorList>
            <person name="Bombar D."/>
            <person name="Heller P."/>
            <person name="Sanchez-Baracaldo P."/>
            <person name="Carter B.J."/>
            <person name="Zert J.P."/>
        </authorList>
    </citation>
    <scope>NUCLEOTIDE SEQUENCE [LARGE SCALE GENOMIC DNA]</scope>
</reference>
<evidence type="ECO:0000256" key="5">
    <source>
        <dbReference type="ARBA" id="ARBA00023235"/>
    </source>
</evidence>
<dbReference type="PROSITE" id="PS51198">
    <property type="entry name" value="UVRD_HELICASE_ATP_BIND"/>
    <property type="match status" value="1"/>
</dbReference>
<keyword evidence="2 9" id="KW-0378">Hydrolase</keyword>
<evidence type="ECO:0000313" key="13">
    <source>
        <dbReference type="Proteomes" id="UP000028922"/>
    </source>
</evidence>
<name>A0A086CFU9_9CHRO</name>
<evidence type="ECO:0000256" key="8">
    <source>
        <dbReference type="ARBA" id="ARBA00048988"/>
    </source>
</evidence>
<dbReference type="SUPFAM" id="SSF52540">
    <property type="entry name" value="P-loop containing nucleoside triphosphate hydrolases"/>
    <property type="match status" value="1"/>
</dbReference>
<evidence type="ECO:0000256" key="4">
    <source>
        <dbReference type="ARBA" id="ARBA00022840"/>
    </source>
</evidence>
<evidence type="ECO:0000313" key="12">
    <source>
        <dbReference type="EMBL" id="KFF41063.1"/>
    </source>
</evidence>
<dbReference type="Pfam" id="PF00580">
    <property type="entry name" value="UvrD-helicase"/>
    <property type="match status" value="1"/>
</dbReference>
<dbReference type="STRING" id="1527444.ucyna2_01130"/>
<dbReference type="GO" id="GO:0000725">
    <property type="term" value="P:recombinational repair"/>
    <property type="evidence" value="ECO:0007669"/>
    <property type="project" value="TreeGrafter"/>
</dbReference>
<evidence type="ECO:0000256" key="3">
    <source>
        <dbReference type="ARBA" id="ARBA00022806"/>
    </source>
</evidence>
<dbReference type="Proteomes" id="UP000028922">
    <property type="component" value="Unassembled WGS sequence"/>
</dbReference>
<feature type="domain" description="UvrD-like helicase ATP-binding" evidence="10">
    <location>
        <begin position="41"/>
        <end position="365"/>
    </location>
</feature>
<dbReference type="InterPro" id="IPR027417">
    <property type="entry name" value="P-loop_NTPase"/>
</dbReference>
<proteinExistence type="predicted"/>
<dbReference type="InterPro" id="IPR014017">
    <property type="entry name" value="DNA_helicase_UvrD-like_C"/>
</dbReference>
<sequence>MLSILFTAEDLQQCYRLQDYIRDPLIIKTQRLEKKLDVLLTNLRYEQKQLACWKSGKMAVAAVPGAGKTYSLAVTAAILIARNNLNVNKQLVIVTYTRSAATAIETKIKQHLVNLDISQDGFVVNTLHGLALQIINHHPNLSKLNLANSTLINLTSNHKVIENSVDKWIDNNPLHYESLLKGTKVNKVKTEQLRRKSILRNEILPKFAYTIIREIKSSGLTLKELKKFNERKHNDYKTLLLAFSLYKEYQTIMKSFNFIDYDDMIHESINILEELDIRKIWQQKVFAVFEDEAQDSSPLQEKLISILASDDNNPNFEANLIKVGDSNQAINSTFTAADPIYFNLFCETCKNNKTLVQMNQAGRSNIDIINAANFTLKWMRDEWIKKQKNIKNNFLDLLQTQILERNIPFHIQEIKLVDRNDPQVNANPQSSNPGLEIHIPQDIYHSIKLIRQKIITLLEQNCNQSIAILVRENRQGHFLAQNLKDFPEKYKITVYEAGTQNQFSQIPKDILTLLKFMDRPHSSNYLKNSLEILERHNLIAKQDWNKIVTNPENFLYSTPLVSEPEESALQARNYCRSLLKAKLELPSYYLIAFLGAILKYESTELASVQKLSDKVYDELNEAITLTNIISVLRKIIDLEQFEEITEDNEQLYVRPNQVTIMTMHKSKGLDWNYVFLPFLYDDTLSGEVKISPTSNFLGNFSLAEIARIQIRTLSHKKYLSYENNIDITEIEQVWEQAKLFKKIEEYRLIYVAITRAKNTLWISAAKKGPSYWRNIKENVFLKPKTPCLIFLALMNKFPQFVTKH</sequence>
<dbReference type="Pfam" id="PF13361">
    <property type="entry name" value="UvrD_C"/>
    <property type="match status" value="1"/>
</dbReference>
<dbReference type="eggNOG" id="COG0210">
    <property type="taxonomic scope" value="Bacteria"/>
</dbReference>
<keyword evidence="3 9" id="KW-0347">Helicase</keyword>
<evidence type="ECO:0000259" key="10">
    <source>
        <dbReference type="PROSITE" id="PS51198"/>
    </source>
</evidence>
<feature type="domain" description="UvrD-like helicase C-terminal" evidence="11">
    <location>
        <begin position="404"/>
        <end position="668"/>
    </location>
</feature>
<protein>
    <recommendedName>
        <fullName evidence="7">DNA 3'-5' helicase</fullName>
        <ecNumber evidence="7">5.6.2.4</ecNumber>
    </recommendedName>
</protein>
<keyword evidence="5" id="KW-0413">Isomerase</keyword>
<evidence type="ECO:0000256" key="9">
    <source>
        <dbReference type="PROSITE-ProRule" id="PRU00560"/>
    </source>
</evidence>
<evidence type="ECO:0000256" key="7">
    <source>
        <dbReference type="ARBA" id="ARBA00034808"/>
    </source>
</evidence>
<evidence type="ECO:0000256" key="1">
    <source>
        <dbReference type="ARBA" id="ARBA00022741"/>
    </source>
</evidence>
<dbReference type="InterPro" id="IPR000212">
    <property type="entry name" value="DNA_helicase_UvrD/REP"/>
</dbReference>
<gene>
    <name evidence="12" type="ORF">ucyna2_01130</name>
</gene>
<dbReference type="PANTHER" id="PTHR11070:SF2">
    <property type="entry name" value="ATP-DEPENDENT DNA HELICASE SRS2"/>
    <property type="match status" value="1"/>
</dbReference>
<evidence type="ECO:0000259" key="11">
    <source>
        <dbReference type="PROSITE" id="PS51217"/>
    </source>
</evidence>
<accession>A0A086CFU9</accession>
<dbReference type="Gene3D" id="3.40.50.300">
    <property type="entry name" value="P-loop containing nucleotide triphosphate hydrolases"/>
    <property type="match status" value="3"/>
</dbReference>
<dbReference type="GO" id="GO:0016887">
    <property type="term" value="F:ATP hydrolysis activity"/>
    <property type="evidence" value="ECO:0007669"/>
    <property type="project" value="RHEA"/>
</dbReference>
<organism evidence="12 13">
    <name type="scientific">Candidatus Atelocyanobacterium thalassa isolate SIO64986</name>
    <dbReference type="NCBI Taxonomy" id="1527444"/>
    <lineage>
        <taxon>Bacteria</taxon>
        <taxon>Bacillati</taxon>
        <taxon>Cyanobacteriota</taxon>
        <taxon>Cyanophyceae</taxon>
        <taxon>Oscillatoriophycideae</taxon>
        <taxon>Chroococcales</taxon>
        <taxon>Aphanothecaceae</taxon>
        <taxon>Candidatus Atelocyanobacterium</taxon>
        <taxon>Candidatus Atelocyanobacterium thalassae</taxon>
    </lineage>
</organism>
<comment type="caution">
    <text evidence="12">The sequence shown here is derived from an EMBL/GenBank/DDBJ whole genome shotgun (WGS) entry which is preliminary data.</text>
</comment>
<feature type="binding site" evidence="9">
    <location>
        <begin position="62"/>
        <end position="69"/>
    </location>
    <ligand>
        <name>ATP</name>
        <dbReference type="ChEBI" id="CHEBI:30616"/>
    </ligand>
</feature>
<dbReference type="Gene3D" id="1.10.486.10">
    <property type="entry name" value="PCRA, domain 4"/>
    <property type="match status" value="1"/>
</dbReference>
<evidence type="ECO:0000256" key="2">
    <source>
        <dbReference type="ARBA" id="ARBA00022801"/>
    </source>
</evidence>
<dbReference type="PATRIC" id="fig|1527444.3.peg.1078"/>
<comment type="catalytic activity">
    <reaction evidence="6">
        <text>Couples ATP hydrolysis with the unwinding of duplex DNA by translocating in the 3'-5' direction.</text>
        <dbReference type="EC" id="5.6.2.4"/>
    </reaction>
</comment>
<dbReference type="GO" id="GO:0005524">
    <property type="term" value="F:ATP binding"/>
    <property type="evidence" value="ECO:0007669"/>
    <property type="project" value="UniProtKB-UniRule"/>
</dbReference>
<dbReference type="GO" id="GO:0003677">
    <property type="term" value="F:DNA binding"/>
    <property type="evidence" value="ECO:0007669"/>
    <property type="project" value="InterPro"/>
</dbReference>
<dbReference type="GO" id="GO:0033202">
    <property type="term" value="C:DNA helicase complex"/>
    <property type="evidence" value="ECO:0007669"/>
    <property type="project" value="TreeGrafter"/>
</dbReference>
<dbReference type="PANTHER" id="PTHR11070">
    <property type="entry name" value="UVRD / RECB / PCRA DNA HELICASE FAMILY MEMBER"/>
    <property type="match status" value="1"/>
</dbReference>
<keyword evidence="1 9" id="KW-0547">Nucleotide-binding</keyword>
<dbReference type="EMBL" id="JPSP01000015">
    <property type="protein sequence ID" value="KFF41063.1"/>
    <property type="molecule type" value="Genomic_DNA"/>
</dbReference>
<dbReference type="GO" id="GO:0043138">
    <property type="term" value="F:3'-5' DNA helicase activity"/>
    <property type="evidence" value="ECO:0007669"/>
    <property type="project" value="UniProtKB-EC"/>
</dbReference>
<keyword evidence="4 9" id="KW-0067">ATP-binding</keyword>